<proteinExistence type="predicted"/>
<keyword evidence="5" id="KW-0862">Zinc</keyword>
<dbReference type="RefSeq" id="WP_283239419.1">
    <property type="nucleotide sequence ID" value="NZ_JASGBP010000006.1"/>
</dbReference>
<evidence type="ECO:0000256" key="5">
    <source>
        <dbReference type="ARBA" id="ARBA00022833"/>
    </source>
</evidence>
<dbReference type="GO" id="GO:0008237">
    <property type="term" value="F:metallopeptidase activity"/>
    <property type="evidence" value="ECO:0007669"/>
    <property type="project" value="UniProtKB-KW"/>
</dbReference>
<evidence type="ECO:0000313" key="8">
    <source>
        <dbReference type="EMBL" id="MDI9257741.1"/>
    </source>
</evidence>
<dbReference type="InterPro" id="IPR051156">
    <property type="entry name" value="Mito/Outer_Membr_Metalloprot"/>
</dbReference>
<protein>
    <submittedName>
        <fullName evidence="8">M48 family metalloprotease</fullName>
        <ecNumber evidence="8">3.4.24.-</ecNumber>
    </submittedName>
</protein>
<feature type="domain" description="Peptidase M48" evidence="7">
    <location>
        <begin position="111"/>
        <end position="316"/>
    </location>
</feature>
<dbReference type="PANTHER" id="PTHR22726">
    <property type="entry name" value="METALLOENDOPEPTIDASE OMA1"/>
    <property type="match status" value="1"/>
</dbReference>
<evidence type="ECO:0000256" key="1">
    <source>
        <dbReference type="ARBA" id="ARBA00001947"/>
    </source>
</evidence>
<keyword evidence="3" id="KW-0479">Metal-binding</keyword>
<dbReference type="Proteomes" id="UP001230035">
    <property type="component" value="Unassembled WGS sequence"/>
</dbReference>
<comment type="cofactor">
    <cofactor evidence="1">
        <name>Zn(2+)</name>
        <dbReference type="ChEBI" id="CHEBI:29105"/>
    </cofactor>
</comment>
<organism evidence="8 9">
    <name type="scientific">Flavobacterium sedimenticola</name>
    <dbReference type="NCBI Taxonomy" id="3043286"/>
    <lineage>
        <taxon>Bacteria</taxon>
        <taxon>Pseudomonadati</taxon>
        <taxon>Bacteroidota</taxon>
        <taxon>Flavobacteriia</taxon>
        <taxon>Flavobacteriales</taxon>
        <taxon>Flavobacteriaceae</taxon>
        <taxon>Flavobacterium</taxon>
    </lineage>
</organism>
<gene>
    <name evidence="8" type="ORF">QHT84_09975</name>
</gene>
<dbReference type="EC" id="3.4.24.-" evidence="8"/>
<keyword evidence="6 8" id="KW-0482">Metalloprotease</keyword>
<evidence type="ECO:0000256" key="4">
    <source>
        <dbReference type="ARBA" id="ARBA00022801"/>
    </source>
</evidence>
<dbReference type="InterPro" id="IPR001915">
    <property type="entry name" value="Peptidase_M48"/>
</dbReference>
<evidence type="ECO:0000256" key="6">
    <source>
        <dbReference type="ARBA" id="ARBA00023049"/>
    </source>
</evidence>
<evidence type="ECO:0000256" key="3">
    <source>
        <dbReference type="ARBA" id="ARBA00022723"/>
    </source>
</evidence>
<sequence>MTKKKHQIIFLLITLVFWSYNLHSQKYTPIDTTKNDKRDSFLKEFKADNERYIQEIKSKYDAKLAKYISNSYTEFSTEFGAQIKKGNFIFEDEITKFASNVLEEIKKGNPELKDTKFKILISKSHSLNAFCITDGTFVLNLGLFYWLDNEDQFAGVLSHEIAHKVLEHSLKKKERDFLEEKNTKRRISELKKEKYSVSDKALTLFRERLYDKGNRAKQQELQADSLGYVLYRKTNYSKSEYLSAMKLMQRYDSIKPAGLSETVYKKYFDLATQPFNEKWLQKEDFSSYDYSKFTEKIDTDSIASHPETETRIARILSLFPEVKSETKAYNPNPELYKKLAKIAYLETVPNLYFNEDYGLSIYAALLYLERDKVNTAFFSEWLGKSFTKIYEARKNYTLNRYLDRVSPQEQSESYQLFLSFMWNLNLDEIKKIADFYSSENH</sequence>
<dbReference type="Gene3D" id="3.30.2010.10">
    <property type="entry name" value="Metalloproteases ('zincins'), catalytic domain"/>
    <property type="match status" value="1"/>
</dbReference>
<reference evidence="8 9" key="1">
    <citation type="submission" date="2023-05" db="EMBL/GenBank/DDBJ databases">
        <title>Flavobacterium sedimenti sp. nov., isolated from the sediment.</title>
        <authorList>
            <person name="Wu N."/>
        </authorList>
    </citation>
    <scope>NUCLEOTIDE SEQUENCE [LARGE SCALE GENOMIC DNA]</scope>
    <source>
        <strain evidence="8 9">YZ-48</strain>
    </source>
</reference>
<dbReference type="Pfam" id="PF01435">
    <property type="entry name" value="Peptidase_M48"/>
    <property type="match status" value="1"/>
</dbReference>
<evidence type="ECO:0000256" key="2">
    <source>
        <dbReference type="ARBA" id="ARBA00022670"/>
    </source>
</evidence>
<accession>A0ABT6XRM3</accession>
<keyword evidence="2" id="KW-0645">Protease</keyword>
<dbReference type="PANTHER" id="PTHR22726:SF1">
    <property type="entry name" value="METALLOENDOPEPTIDASE OMA1, MITOCHONDRIAL"/>
    <property type="match status" value="1"/>
</dbReference>
<dbReference type="EMBL" id="JASGBP010000006">
    <property type="protein sequence ID" value="MDI9257741.1"/>
    <property type="molecule type" value="Genomic_DNA"/>
</dbReference>
<name>A0ABT6XRM3_9FLAO</name>
<keyword evidence="9" id="KW-1185">Reference proteome</keyword>
<evidence type="ECO:0000259" key="7">
    <source>
        <dbReference type="Pfam" id="PF01435"/>
    </source>
</evidence>
<evidence type="ECO:0000313" key="9">
    <source>
        <dbReference type="Proteomes" id="UP001230035"/>
    </source>
</evidence>
<comment type="caution">
    <text evidence="8">The sequence shown here is derived from an EMBL/GenBank/DDBJ whole genome shotgun (WGS) entry which is preliminary data.</text>
</comment>
<keyword evidence="4 8" id="KW-0378">Hydrolase</keyword>